<reference evidence="23" key="3">
    <citation type="submission" date="2020-12" db="UniProtKB">
        <authorList>
            <consortium name="EnsemblPlants"/>
        </authorList>
    </citation>
    <scope>IDENTIFICATION</scope>
</reference>
<dbReference type="STRING" id="3218.A0A2K1L899"/>
<dbReference type="GeneID" id="112281573"/>
<evidence type="ECO:0000256" key="10">
    <source>
        <dbReference type="ARBA" id="ARBA00022723"/>
    </source>
</evidence>
<keyword evidence="24" id="KW-1185">Reference proteome</keyword>
<evidence type="ECO:0000256" key="4">
    <source>
        <dbReference type="ARBA" id="ARBA00004904"/>
    </source>
</evidence>
<keyword evidence="10" id="KW-0479">Metal-binding</keyword>
<evidence type="ECO:0000256" key="19">
    <source>
        <dbReference type="ARBA" id="ARBA00023268"/>
    </source>
</evidence>
<dbReference type="GO" id="GO:0008686">
    <property type="term" value="F:3,4-dihydroxy-2-butanone-4-phosphate synthase activity"/>
    <property type="evidence" value="ECO:0000318"/>
    <property type="project" value="GO_Central"/>
</dbReference>
<gene>
    <name evidence="23" type="primary">LOC112281573</name>
    <name evidence="22" type="ORF">PHYPA_000684</name>
</gene>
<organism evidence="22">
    <name type="scientific">Physcomitrium patens</name>
    <name type="common">Spreading-leaved earth moss</name>
    <name type="synonym">Physcomitrella patens</name>
    <dbReference type="NCBI Taxonomy" id="3218"/>
    <lineage>
        <taxon>Eukaryota</taxon>
        <taxon>Viridiplantae</taxon>
        <taxon>Streptophyta</taxon>
        <taxon>Embryophyta</taxon>
        <taxon>Bryophyta</taxon>
        <taxon>Bryophytina</taxon>
        <taxon>Bryopsida</taxon>
        <taxon>Funariidae</taxon>
        <taxon>Funariales</taxon>
        <taxon>Funariaceae</taxon>
        <taxon>Physcomitrium</taxon>
    </lineage>
</organism>
<dbReference type="GO" id="GO:0005525">
    <property type="term" value="F:GTP binding"/>
    <property type="evidence" value="ECO:0007669"/>
    <property type="project" value="UniProtKB-KW"/>
</dbReference>
<evidence type="ECO:0000313" key="23">
    <source>
        <dbReference type="EnsemblPlants" id="Pp3c1_15090V3.1"/>
    </source>
</evidence>
<evidence type="ECO:0000313" key="24">
    <source>
        <dbReference type="Proteomes" id="UP000006727"/>
    </source>
</evidence>
<evidence type="ECO:0000256" key="15">
    <source>
        <dbReference type="ARBA" id="ARBA00022946"/>
    </source>
</evidence>
<dbReference type="EnsemblPlants" id="Pp3c1_15090V3.1">
    <property type="protein sequence ID" value="Pp3c1_15090V3.1"/>
    <property type="gene ID" value="Pp3c1_15090"/>
</dbReference>
<evidence type="ECO:0000256" key="17">
    <source>
        <dbReference type="ARBA" id="ARBA00023211"/>
    </source>
</evidence>
<dbReference type="GO" id="GO:0046872">
    <property type="term" value="F:metal ion binding"/>
    <property type="evidence" value="ECO:0007669"/>
    <property type="project" value="UniProtKB-KW"/>
</dbReference>
<comment type="catalytic activity">
    <reaction evidence="20">
        <text>GTP + 4 H2O = 2,5-diamino-6-hydroxy-4-(5-phosphoribosylamino)-pyrimidine + formate + 2 phosphate + 3 H(+)</text>
        <dbReference type="Rhea" id="RHEA:23704"/>
        <dbReference type="ChEBI" id="CHEBI:15377"/>
        <dbReference type="ChEBI" id="CHEBI:15378"/>
        <dbReference type="ChEBI" id="CHEBI:15740"/>
        <dbReference type="ChEBI" id="CHEBI:37565"/>
        <dbReference type="ChEBI" id="CHEBI:43474"/>
        <dbReference type="ChEBI" id="CHEBI:58614"/>
        <dbReference type="EC" id="3.5.4.25"/>
    </reaction>
</comment>
<sequence>MSLLSTDLVQEWRASLPIHASNVVSSSITSSTGNTSCNFRPNLRSRRLGPLKVQNAQNISTAQPFSGSHSDCQKSAGDRLRSSVRCRSTNGAHASRVNISNTAIVGPASEDLHERASFAQSVIPVVEKILGTDSHESSDETGEAFSSIEEAVEAIKVGKFVLVVDDENRENEGDLIMAGSLVTPQAMAFLVRHSTGIVCVSMKGEDLDRLGLPLMVPQEENGENMRTAFTWTVDAKHGTSTGVSAADRCQTIKALASPDSIREDFVTPGHIFPIKYREGGVLTRRGHTEAALDLSELAGLPPAGVLCEVVNDDDGSMARLPYLKKFAKEHGIPLISIDALVKYREESKRKTLVRRTARARLPTEYGEFQVYSYESNDGLEHAAIVEGDISSGLDVYVRIHSECLTGDVFRSTRCDCGSQLSDSLSFIKQMGRGVVVYMRGHEGRGIGLGHKMRAYNLQDAGADTVEANLQLGLPVDSREYGISAQMLQDLGIKTITLLSNNPAKVKALKELGIGVHERRSIFSSVTKENRRYLETKRIKMGHMYTSRLPAVGTTDSVDLEDILSSNDLV</sequence>
<dbReference type="SUPFAM" id="SSF142695">
    <property type="entry name" value="RibA-like"/>
    <property type="match status" value="1"/>
</dbReference>
<dbReference type="InterPro" id="IPR017945">
    <property type="entry name" value="DHBP_synth_RibB-like_a/b_dom"/>
</dbReference>
<dbReference type="UniPathway" id="UPA00275">
    <property type="reaction ID" value="UER00400"/>
</dbReference>
<protein>
    <recommendedName>
        <fullName evidence="21">GTP cyclohydrolase II domain-containing protein</fullName>
    </recommendedName>
</protein>
<dbReference type="InterPro" id="IPR032677">
    <property type="entry name" value="GTP_cyclohydro_II"/>
</dbReference>
<evidence type="ECO:0000256" key="13">
    <source>
        <dbReference type="ARBA" id="ARBA00022833"/>
    </source>
</evidence>
<dbReference type="Gramene" id="Pp3c1_15090V3.1">
    <property type="protein sequence ID" value="Pp3c1_15090V3.1"/>
    <property type="gene ID" value="Pp3c1_15090"/>
</dbReference>
<comment type="subcellular location">
    <subcellularLocation>
        <location evidence="2">Plastid</location>
        <location evidence="2">Chloroplast</location>
    </subcellularLocation>
</comment>
<keyword evidence="9" id="KW-0934">Plastid</keyword>
<keyword evidence="7" id="KW-0150">Chloroplast</keyword>
<dbReference type="InterPro" id="IPR000926">
    <property type="entry name" value="RibA"/>
</dbReference>
<proteinExistence type="inferred from homology"/>
<evidence type="ECO:0000256" key="1">
    <source>
        <dbReference type="ARBA" id="ARBA00001947"/>
    </source>
</evidence>
<evidence type="ECO:0000256" key="18">
    <source>
        <dbReference type="ARBA" id="ARBA00023239"/>
    </source>
</evidence>
<dbReference type="HAMAP" id="MF_00179">
    <property type="entry name" value="RibA"/>
    <property type="match status" value="1"/>
</dbReference>
<evidence type="ECO:0000256" key="20">
    <source>
        <dbReference type="ARBA" id="ARBA00049295"/>
    </source>
</evidence>
<keyword evidence="17" id="KW-0464">Manganese</keyword>
<dbReference type="InterPro" id="IPR016299">
    <property type="entry name" value="Riboflavin_synth_RibBA"/>
</dbReference>
<dbReference type="FunFam" id="3.40.50.10990:FF:000001">
    <property type="entry name" value="Riboflavin biosynthesis protein RibBA"/>
    <property type="match status" value="1"/>
</dbReference>
<evidence type="ECO:0000256" key="5">
    <source>
        <dbReference type="ARBA" id="ARBA00005520"/>
    </source>
</evidence>
<keyword evidence="13" id="KW-0862">Zinc</keyword>
<keyword evidence="8" id="KW-0686">Riboflavin biosynthesis</keyword>
<evidence type="ECO:0000256" key="8">
    <source>
        <dbReference type="ARBA" id="ARBA00022619"/>
    </source>
</evidence>
<dbReference type="NCBIfam" id="TIGR00505">
    <property type="entry name" value="ribA"/>
    <property type="match status" value="1"/>
</dbReference>
<dbReference type="PANTHER" id="PTHR21327">
    <property type="entry name" value="GTP CYCLOHYDROLASE II-RELATED"/>
    <property type="match status" value="1"/>
</dbReference>
<dbReference type="OMA" id="GGVHMAM"/>
<name>A0A2K1L899_PHYPA</name>
<dbReference type="AlphaFoldDB" id="A0A2K1L899"/>
<dbReference type="NCBIfam" id="NF001591">
    <property type="entry name" value="PRK00393.1"/>
    <property type="match status" value="1"/>
</dbReference>
<reference evidence="22 24" key="2">
    <citation type="journal article" date="2018" name="Plant J.">
        <title>The Physcomitrella patens chromosome-scale assembly reveals moss genome structure and evolution.</title>
        <authorList>
            <person name="Lang D."/>
            <person name="Ullrich K.K."/>
            <person name="Murat F."/>
            <person name="Fuchs J."/>
            <person name="Jenkins J."/>
            <person name="Haas F.B."/>
            <person name="Piednoel M."/>
            <person name="Gundlach H."/>
            <person name="Van Bel M."/>
            <person name="Meyberg R."/>
            <person name="Vives C."/>
            <person name="Morata J."/>
            <person name="Symeonidi A."/>
            <person name="Hiss M."/>
            <person name="Muchero W."/>
            <person name="Kamisugi Y."/>
            <person name="Saleh O."/>
            <person name="Blanc G."/>
            <person name="Decker E.L."/>
            <person name="van Gessel N."/>
            <person name="Grimwood J."/>
            <person name="Hayes R.D."/>
            <person name="Graham S.W."/>
            <person name="Gunter L.E."/>
            <person name="McDaniel S.F."/>
            <person name="Hoernstein S.N.W."/>
            <person name="Larsson A."/>
            <person name="Li F.W."/>
            <person name="Perroud P.F."/>
            <person name="Phillips J."/>
            <person name="Ranjan P."/>
            <person name="Rokshar D.S."/>
            <person name="Rothfels C.J."/>
            <person name="Schneider L."/>
            <person name="Shu S."/>
            <person name="Stevenson D.W."/>
            <person name="Thummler F."/>
            <person name="Tillich M."/>
            <person name="Villarreal Aguilar J.C."/>
            <person name="Widiez T."/>
            <person name="Wong G.K."/>
            <person name="Wymore A."/>
            <person name="Zhang Y."/>
            <person name="Zimmer A.D."/>
            <person name="Quatrano R.S."/>
            <person name="Mayer K.F.X."/>
            <person name="Goodstein D."/>
            <person name="Casacuberta J.M."/>
            <person name="Vandepoele K."/>
            <person name="Reski R."/>
            <person name="Cuming A.C."/>
            <person name="Tuskan G.A."/>
            <person name="Maumus F."/>
            <person name="Salse J."/>
            <person name="Schmutz J."/>
            <person name="Rensing S.A."/>
        </authorList>
    </citation>
    <scope>NUCLEOTIDE SEQUENCE [LARGE SCALE GENOMIC DNA]</scope>
    <source>
        <strain evidence="23 24">cv. Gransden 2004</strain>
    </source>
</reference>
<keyword evidence="19" id="KW-0511">Multifunctional enzyme</keyword>
<evidence type="ECO:0000256" key="11">
    <source>
        <dbReference type="ARBA" id="ARBA00022741"/>
    </source>
</evidence>
<dbReference type="GO" id="GO:0009231">
    <property type="term" value="P:riboflavin biosynthetic process"/>
    <property type="evidence" value="ECO:0000318"/>
    <property type="project" value="GO_Central"/>
</dbReference>
<accession>A0A2K1L899</accession>
<keyword evidence="15" id="KW-0809">Transit peptide</keyword>
<dbReference type="Gramene" id="Pp3c1_15090V3.2">
    <property type="protein sequence ID" value="Pp3c1_15090V3.2"/>
    <property type="gene ID" value="Pp3c1_15090"/>
</dbReference>
<evidence type="ECO:0000256" key="14">
    <source>
        <dbReference type="ARBA" id="ARBA00022842"/>
    </source>
</evidence>
<dbReference type="GO" id="GO:0003935">
    <property type="term" value="F:GTP cyclohydrolase II activity"/>
    <property type="evidence" value="ECO:0007669"/>
    <property type="project" value="UniProtKB-EC"/>
</dbReference>
<dbReference type="Pfam" id="PF00926">
    <property type="entry name" value="DHBP_synthase"/>
    <property type="match status" value="1"/>
</dbReference>
<comment type="similarity">
    <text evidence="5">In the N-terminal section; belongs to the DHBP synthase family.</text>
</comment>
<dbReference type="RefSeq" id="XP_024373995.1">
    <property type="nucleotide sequence ID" value="XM_024518227.2"/>
</dbReference>
<dbReference type="PaxDb" id="3218-PP1S230_64V6.1"/>
<feature type="domain" description="GTP cyclohydrolase II" evidence="21">
    <location>
        <begin position="355"/>
        <end position="519"/>
    </location>
</feature>
<evidence type="ECO:0000313" key="22">
    <source>
        <dbReference type="EMBL" id="PNR62260.1"/>
    </source>
</evidence>
<dbReference type="NCBIfam" id="TIGR00506">
    <property type="entry name" value="ribB"/>
    <property type="match status" value="1"/>
</dbReference>
<evidence type="ECO:0000256" key="9">
    <source>
        <dbReference type="ARBA" id="ARBA00022640"/>
    </source>
</evidence>
<dbReference type="InterPro" id="IPR036144">
    <property type="entry name" value="RibA-like_sf"/>
</dbReference>
<evidence type="ECO:0000256" key="6">
    <source>
        <dbReference type="ARBA" id="ARBA00008976"/>
    </source>
</evidence>
<dbReference type="EnsemblPlants" id="Pp3c1_15090V3.2">
    <property type="protein sequence ID" value="Pp3c1_15090V3.2"/>
    <property type="gene ID" value="Pp3c1_15090"/>
</dbReference>
<dbReference type="Proteomes" id="UP000006727">
    <property type="component" value="Chromosome 1"/>
</dbReference>
<dbReference type="InterPro" id="IPR000422">
    <property type="entry name" value="DHBP_synthase_RibB"/>
</dbReference>
<evidence type="ECO:0000256" key="12">
    <source>
        <dbReference type="ARBA" id="ARBA00022801"/>
    </source>
</evidence>
<evidence type="ECO:0000259" key="21">
    <source>
        <dbReference type="Pfam" id="PF00925"/>
    </source>
</evidence>
<dbReference type="SUPFAM" id="SSF55821">
    <property type="entry name" value="YrdC/RibB"/>
    <property type="match status" value="1"/>
</dbReference>
<dbReference type="OrthoDB" id="60371at2759"/>
<comment type="similarity">
    <text evidence="6">In the C-terminal section; belongs to the GTP cyclohydrolase II family.</text>
</comment>
<comment type="cofactor">
    <cofactor evidence="1">
        <name>Zn(2+)</name>
        <dbReference type="ChEBI" id="CHEBI:29105"/>
    </cofactor>
</comment>
<dbReference type="Gene3D" id="3.90.870.10">
    <property type="entry name" value="DHBP synthase"/>
    <property type="match status" value="1"/>
</dbReference>
<reference evidence="22 24" key="1">
    <citation type="journal article" date="2008" name="Science">
        <title>The Physcomitrella genome reveals evolutionary insights into the conquest of land by plants.</title>
        <authorList>
            <person name="Rensing S."/>
            <person name="Lang D."/>
            <person name="Zimmer A."/>
            <person name="Terry A."/>
            <person name="Salamov A."/>
            <person name="Shapiro H."/>
            <person name="Nishiyama T."/>
            <person name="Perroud P.-F."/>
            <person name="Lindquist E."/>
            <person name="Kamisugi Y."/>
            <person name="Tanahashi T."/>
            <person name="Sakakibara K."/>
            <person name="Fujita T."/>
            <person name="Oishi K."/>
            <person name="Shin-I T."/>
            <person name="Kuroki Y."/>
            <person name="Toyoda A."/>
            <person name="Suzuki Y."/>
            <person name="Hashimoto A."/>
            <person name="Yamaguchi K."/>
            <person name="Sugano A."/>
            <person name="Kohara Y."/>
            <person name="Fujiyama A."/>
            <person name="Anterola A."/>
            <person name="Aoki S."/>
            <person name="Ashton N."/>
            <person name="Barbazuk W.B."/>
            <person name="Barker E."/>
            <person name="Bennetzen J."/>
            <person name="Bezanilla M."/>
            <person name="Blankenship R."/>
            <person name="Cho S.H."/>
            <person name="Dutcher S."/>
            <person name="Estelle M."/>
            <person name="Fawcett J.A."/>
            <person name="Gundlach H."/>
            <person name="Hanada K."/>
            <person name="Heyl A."/>
            <person name="Hicks K.A."/>
            <person name="Hugh J."/>
            <person name="Lohr M."/>
            <person name="Mayer K."/>
            <person name="Melkozernov A."/>
            <person name="Murata T."/>
            <person name="Nelson D."/>
            <person name="Pils B."/>
            <person name="Prigge M."/>
            <person name="Reiss B."/>
            <person name="Renner T."/>
            <person name="Rombauts S."/>
            <person name="Rushton P."/>
            <person name="Sanderfoot A."/>
            <person name="Schween G."/>
            <person name="Shiu S.-H."/>
            <person name="Stueber K."/>
            <person name="Theodoulou F.L."/>
            <person name="Tu H."/>
            <person name="Van de Peer Y."/>
            <person name="Verrier P.J."/>
            <person name="Waters E."/>
            <person name="Wood A."/>
            <person name="Yang L."/>
            <person name="Cove D."/>
            <person name="Cuming A."/>
            <person name="Hasebe M."/>
            <person name="Lucas S."/>
            <person name="Mishler D.B."/>
            <person name="Reski R."/>
            <person name="Grigoriev I."/>
            <person name="Quatrano R.S."/>
            <person name="Boore J.L."/>
        </authorList>
    </citation>
    <scope>NUCLEOTIDE SEQUENCE [LARGE SCALE GENOMIC DNA]</scope>
    <source>
        <strain evidence="23 24">cv. Gransden 2004</strain>
    </source>
</reference>
<evidence type="ECO:0000256" key="2">
    <source>
        <dbReference type="ARBA" id="ARBA00004229"/>
    </source>
</evidence>
<evidence type="ECO:0000256" key="3">
    <source>
        <dbReference type="ARBA" id="ARBA00004853"/>
    </source>
</evidence>
<comment type="pathway">
    <text evidence="4">Cofactor biosynthesis; riboflavin biosynthesis; 2-hydroxy-3-oxobutyl phosphate from D-ribulose 5-phosphate: step 1/1.</text>
</comment>
<evidence type="ECO:0000256" key="16">
    <source>
        <dbReference type="ARBA" id="ARBA00023134"/>
    </source>
</evidence>
<keyword evidence="12" id="KW-0378">Hydrolase</keyword>
<comment type="pathway">
    <text evidence="3">Cofactor biosynthesis; riboflavin biosynthesis; 5-amino-6-(D-ribitylamino)uracil from GTP: step 1/4.</text>
</comment>
<dbReference type="Gene3D" id="3.40.50.10990">
    <property type="entry name" value="GTP cyclohydrolase II"/>
    <property type="match status" value="1"/>
</dbReference>
<dbReference type="PANTHER" id="PTHR21327:SF18">
    <property type="entry name" value="3,4-DIHYDROXY-2-BUTANONE 4-PHOSPHATE SYNTHASE"/>
    <property type="match status" value="1"/>
</dbReference>
<dbReference type="CDD" id="cd00641">
    <property type="entry name" value="GTP_cyclohydro2"/>
    <property type="match status" value="1"/>
</dbReference>
<evidence type="ECO:0000256" key="7">
    <source>
        <dbReference type="ARBA" id="ARBA00022528"/>
    </source>
</evidence>
<dbReference type="NCBIfam" id="NF006803">
    <property type="entry name" value="PRK09311.1"/>
    <property type="match status" value="1"/>
</dbReference>
<dbReference type="FunFam" id="3.90.870.10:FF:000005">
    <property type="entry name" value="Bifunctional riboflavin biosynthesis protein RIBA 1 chloroplastic"/>
    <property type="match status" value="1"/>
</dbReference>
<dbReference type="GO" id="GO:0009507">
    <property type="term" value="C:chloroplast"/>
    <property type="evidence" value="ECO:0000318"/>
    <property type="project" value="GO_Central"/>
</dbReference>
<dbReference type="Pfam" id="PF00925">
    <property type="entry name" value="GTP_cyclohydro2"/>
    <property type="match status" value="1"/>
</dbReference>
<dbReference type="HAMAP" id="MF_00180">
    <property type="entry name" value="RibB"/>
    <property type="match status" value="1"/>
</dbReference>
<dbReference type="HAMAP" id="MF_01283">
    <property type="entry name" value="RibBA"/>
    <property type="match status" value="1"/>
</dbReference>
<keyword evidence="14" id="KW-0460">Magnesium</keyword>
<dbReference type="EMBL" id="ABEU02000001">
    <property type="protein sequence ID" value="PNR62260.1"/>
    <property type="molecule type" value="Genomic_DNA"/>
</dbReference>
<keyword evidence="18" id="KW-0456">Lyase</keyword>
<keyword evidence="11" id="KW-0547">Nucleotide-binding</keyword>
<keyword evidence="16" id="KW-0342">GTP-binding</keyword>